<sequence length="66" mass="7103">MASNVVDADDFSSVRVLTPVNIGLVLLGIAYAVLTLADVIDYPWLSVVFILVGGGVVSYRAYRRDS</sequence>
<organism evidence="2 3">
    <name type="scientific">Halomarina oriensis</name>
    <dbReference type="NCBI Taxonomy" id="671145"/>
    <lineage>
        <taxon>Archaea</taxon>
        <taxon>Methanobacteriati</taxon>
        <taxon>Methanobacteriota</taxon>
        <taxon>Stenosarchaea group</taxon>
        <taxon>Halobacteria</taxon>
        <taxon>Halobacteriales</taxon>
        <taxon>Natronomonadaceae</taxon>
        <taxon>Halomarina</taxon>
    </lineage>
</organism>
<keyword evidence="1" id="KW-1133">Transmembrane helix</keyword>
<comment type="caution">
    <text evidence="2">The sequence shown here is derived from an EMBL/GenBank/DDBJ whole genome shotgun (WGS) entry which is preliminary data.</text>
</comment>
<dbReference type="RefSeq" id="WP_158203170.1">
    <property type="nucleotide sequence ID" value="NZ_WSZK01000007.1"/>
</dbReference>
<keyword evidence="1" id="KW-0472">Membrane</keyword>
<dbReference type="EMBL" id="WSZK01000007">
    <property type="protein sequence ID" value="MWG33440.1"/>
    <property type="molecule type" value="Genomic_DNA"/>
</dbReference>
<reference evidence="2 3" key="1">
    <citation type="submission" date="2019-12" db="EMBL/GenBank/DDBJ databases">
        <title>Halocatena pleomorpha gen. nov. sp. nov., an extremely halophilic archaeon of family Halobacteriaceae isolated from saltpan soil.</title>
        <authorList>
            <person name="Pal Y."/>
            <person name="Verma A."/>
            <person name="Krishnamurthi S."/>
            <person name="Kumar P."/>
        </authorList>
    </citation>
    <scope>NUCLEOTIDE SEQUENCE [LARGE SCALE GENOMIC DNA]</scope>
    <source>
        <strain evidence="2 3">JCM 16495</strain>
    </source>
</reference>
<feature type="transmembrane region" description="Helical" evidence="1">
    <location>
        <begin position="16"/>
        <end position="36"/>
    </location>
</feature>
<protein>
    <submittedName>
        <fullName evidence="2">Uncharacterized protein</fullName>
    </submittedName>
</protein>
<gene>
    <name evidence="2" type="ORF">GQS65_02865</name>
</gene>
<proteinExistence type="predicted"/>
<dbReference type="Proteomes" id="UP000451471">
    <property type="component" value="Unassembled WGS sequence"/>
</dbReference>
<evidence type="ECO:0000256" key="1">
    <source>
        <dbReference type="SAM" id="Phobius"/>
    </source>
</evidence>
<keyword evidence="3" id="KW-1185">Reference proteome</keyword>
<dbReference type="AlphaFoldDB" id="A0A6B0GG00"/>
<evidence type="ECO:0000313" key="2">
    <source>
        <dbReference type="EMBL" id="MWG33440.1"/>
    </source>
</evidence>
<accession>A0A6B0GG00</accession>
<feature type="transmembrane region" description="Helical" evidence="1">
    <location>
        <begin position="42"/>
        <end position="62"/>
    </location>
</feature>
<keyword evidence="1" id="KW-0812">Transmembrane</keyword>
<name>A0A6B0GG00_9EURY</name>
<evidence type="ECO:0000313" key="3">
    <source>
        <dbReference type="Proteomes" id="UP000451471"/>
    </source>
</evidence>